<gene>
    <name evidence="1" type="ORF">AS202_13355</name>
</gene>
<evidence type="ECO:0000313" key="2">
    <source>
        <dbReference type="Proteomes" id="UP000069030"/>
    </source>
</evidence>
<name>A0A0U3GXT2_9FLAO</name>
<keyword evidence="1" id="KW-0378">Hydrolase</keyword>
<dbReference type="KEGG" id="mod:AS202_13355"/>
<dbReference type="EMBL" id="CP013690">
    <property type="protein sequence ID" value="ALU27079.1"/>
    <property type="molecule type" value="Genomic_DNA"/>
</dbReference>
<dbReference type="eggNOG" id="ENOG5032S0H">
    <property type="taxonomic scope" value="Bacteria"/>
</dbReference>
<protein>
    <submittedName>
        <fullName evidence="1">Hydrolase</fullName>
    </submittedName>
</protein>
<sequence>MKHKAFFYLFLFSLVILVLLYANNKNMYKMEGKKIEIAHKRIDIVRDSLKEVTKDFNEANYFSIEYNEDAQEYFNYKTIDQSLTSIKEEVLALNHQDNGNPLVPYGVINGEKCVINKVKVLNHRWIIADFYAGAVHGEVLIKYFYTEGKPTEFKTIDTVMYATK</sequence>
<accession>A0A0U3GXT2</accession>
<proteinExistence type="predicted"/>
<dbReference type="GeneID" id="66975706"/>
<reference evidence="1 2" key="1">
    <citation type="journal article" date="2016" name="J. Zhejiang Univ. Sci. B">
        <title>Antibiotic resistance mechanisms of Myroides sp.</title>
        <authorList>
            <person name="Hu S."/>
            <person name="Yuan S."/>
            <person name="Qu H."/>
            <person name="Jiang T."/>
            <person name="Zhou Y."/>
            <person name="Wang M."/>
            <person name="Ming D."/>
        </authorList>
    </citation>
    <scope>NUCLEOTIDE SEQUENCE [LARGE SCALE GENOMIC DNA]</scope>
    <source>
        <strain evidence="1 2">PR63039</strain>
    </source>
</reference>
<organism evidence="1 2">
    <name type="scientific">Myroides odoratimimus</name>
    <dbReference type="NCBI Taxonomy" id="76832"/>
    <lineage>
        <taxon>Bacteria</taxon>
        <taxon>Pseudomonadati</taxon>
        <taxon>Bacteroidota</taxon>
        <taxon>Flavobacteriia</taxon>
        <taxon>Flavobacteriales</taxon>
        <taxon>Flavobacteriaceae</taxon>
        <taxon>Myroides</taxon>
    </lineage>
</organism>
<dbReference type="RefSeq" id="WP_006261055.1">
    <property type="nucleotide sequence ID" value="NZ_BCMQ01000003.1"/>
</dbReference>
<dbReference type="AlphaFoldDB" id="A0A0U3GXT2"/>
<dbReference type="GO" id="GO:0016787">
    <property type="term" value="F:hydrolase activity"/>
    <property type="evidence" value="ECO:0007669"/>
    <property type="project" value="UniProtKB-KW"/>
</dbReference>
<evidence type="ECO:0000313" key="1">
    <source>
        <dbReference type="EMBL" id="ALU27079.1"/>
    </source>
</evidence>
<dbReference type="Proteomes" id="UP000069030">
    <property type="component" value="Chromosome"/>
</dbReference>